<keyword evidence="1" id="KW-1133">Transmembrane helix</keyword>
<comment type="caution">
    <text evidence="4">The sequence shown here is derived from an EMBL/GenBank/DDBJ whole genome shotgun (WGS) entry which is preliminary data.</text>
</comment>
<feature type="domain" description="TMEM62 Ig-like" evidence="2">
    <location>
        <begin position="141"/>
        <end position="255"/>
    </location>
</feature>
<feature type="transmembrane region" description="Helical" evidence="1">
    <location>
        <begin position="383"/>
        <end position="406"/>
    </location>
</feature>
<evidence type="ECO:0000259" key="3">
    <source>
        <dbReference type="Pfam" id="PF24394"/>
    </source>
</evidence>
<dbReference type="PANTHER" id="PTHR14795:SF6">
    <property type="entry name" value="METALLOPHOSPHOESTERASE-RELATED"/>
    <property type="match status" value="1"/>
</dbReference>
<reference evidence="4 5" key="1">
    <citation type="journal article" date="2022" name="Nat. Plants">
        <title>Genomes of leafy and leafless Platanthera orchids illuminate the evolution of mycoheterotrophy.</title>
        <authorList>
            <person name="Li M.H."/>
            <person name="Liu K.W."/>
            <person name="Li Z."/>
            <person name="Lu H.C."/>
            <person name="Ye Q.L."/>
            <person name="Zhang D."/>
            <person name="Wang J.Y."/>
            <person name="Li Y.F."/>
            <person name="Zhong Z.M."/>
            <person name="Liu X."/>
            <person name="Yu X."/>
            <person name="Liu D.K."/>
            <person name="Tu X.D."/>
            <person name="Liu B."/>
            <person name="Hao Y."/>
            <person name="Liao X.Y."/>
            <person name="Jiang Y.T."/>
            <person name="Sun W.H."/>
            <person name="Chen J."/>
            <person name="Chen Y.Q."/>
            <person name="Ai Y."/>
            <person name="Zhai J.W."/>
            <person name="Wu S.S."/>
            <person name="Zhou Z."/>
            <person name="Hsiao Y.Y."/>
            <person name="Wu W.L."/>
            <person name="Chen Y.Y."/>
            <person name="Lin Y.F."/>
            <person name="Hsu J.L."/>
            <person name="Li C.Y."/>
            <person name="Wang Z.W."/>
            <person name="Zhao X."/>
            <person name="Zhong W.Y."/>
            <person name="Ma X.K."/>
            <person name="Ma L."/>
            <person name="Huang J."/>
            <person name="Chen G.Z."/>
            <person name="Huang M.Z."/>
            <person name="Huang L."/>
            <person name="Peng D.H."/>
            <person name="Luo Y.B."/>
            <person name="Zou S.Q."/>
            <person name="Chen S.P."/>
            <person name="Lan S."/>
            <person name="Tsai W.C."/>
            <person name="Van de Peer Y."/>
            <person name="Liu Z.J."/>
        </authorList>
    </citation>
    <scope>NUCLEOTIDE SEQUENCE [LARGE SCALE GENOMIC DNA]</scope>
    <source>
        <strain evidence="4">Lor288</strain>
    </source>
</reference>
<accession>A0ABR2LI11</accession>
<name>A0ABR2LI11_9ASPA</name>
<keyword evidence="1" id="KW-0472">Membrane</keyword>
<dbReference type="SUPFAM" id="SSF56300">
    <property type="entry name" value="Metallo-dependent phosphatases"/>
    <property type="match status" value="1"/>
</dbReference>
<dbReference type="Pfam" id="PF24384">
    <property type="entry name" value="Ig_TMM62"/>
    <property type="match status" value="1"/>
</dbReference>
<feature type="transmembrane region" description="Helical" evidence="1">
    <location>
        <begin position="331"/>
        <end position="349"/>
    </location>
</feature>
<organism evidence="4 5">
    <name type="scientific">Platanthera guangdongensis</name>
    <dbReference type="NCBI Taxonomy" id="2320717"/>
    <lineage>
        <taxon>Eukaryota</taxon>
        <taxon>Viridiplantae</taxon>
        <taxon>Streptophyta</taxon>
        <taxon>Embryophyta</taxon>
        <taxon>Tracheophyta</taxon>
        <taxon>Spermatophyta</taxon>
        <taxon>Magnoliopsida</taxon>
        <taxon>Liliopsida</taxon>
        <taxon>Asparagales</taxon>
        <taxon>Orchidaceae</taxon>
        <taxon>Orchidoideae</taxon>
        <taxon>Orchideae</taxon>
        <taxon>Orchidinae</taxon>
        <taxon>Platanthera</taxon>
    </lineage>
</organism>
<keyword evidence="1" id="KW-0812">Transmembrane</keyword>
<evidence type="ECO:0000313" key="4">
    <source>
        <dbReference type="EMBL" id="KAK8941780.1"/>
    </source>
</evidence>
<sequence length="479" mass="54687">MRIGLRGPSNLFGHPTSKRIAAAEAALQYWNPHPGPVTKIVFGHFPMSFTASSEKGKRYESLFANQSISAYICGHLHATFGKQLWRLHEFEHERANQFWEWELGDWKDSRFIRIISIDRGEVSFFDIELPVRTGPQDEFQAILITYPIDSRLNNRVEQHNQPLRNDISALVFSARSIINVTAKIFDSSSGFMIIEEILMQPASNQSITKPLFHAKWDVENYRSVSAARYWLQIFALDSAGNTIASDRRPISVEGRTSDFSPTWMVYLIFYLQWENIYSILLWSNICFNIVLLCLPKLLNLFKENDVLYLAQRNLLSKLLLFLIEGSRSKKIWSAMVIYLLYLLFLPWFWGFGTSQNGDISEAYLFGWRTNISSSDERIGAPDLIAISLPFMYLVIAPLFLAVYSLYTERSAAYLHISRKTYCPATKVASVPEESGPLLESYKETGSSGCIICSGWSRKALLFAAAVIACIHLKVRAVFF</sequence>
<dbReference type="InterPro" id="IPR056229">
    <property type="entry name" value="Ig_TMM62"/>
</dbReference>
<dbReference type="EMBL" id="JBBWWR010000019">
    <property type="protein sequence ID" value="KAK8941780.1"/>
    <property type="molecule type" value="Genomic_DNA"/>
</dbReference>
<feature type="domain" description="TMEM62 C-terminal" evidence="3">
    <location>
        <begin position="279"/>
        <end position="473"/>
    </location>
</feature>
<evidence type="ECO:0000313" key="5">
    <source>
        <dbReference type="Proteomes" id="UP001412067"/>
    </source>
</evidence>
<proteinExistence type="predicted"/>
<dbReference type="InterPro" id="IPR056230">
    <property type="entry name" value="TMEM62_C"/>
</dbReference>
<gene>
    <name evidence="4" type="ORF">KSP40_PGU018771</name>
</gene>
<evidence type="ECO:0000259" key="2">
    <source>
        <dbReference type="Pfam" id="PF24384"/>
    </source>
</evidence>
<dbReference type="InterPro" id="IPR029052">
    <property type="entry name" value="Metallo-depent_PP-like"/>
</dbReference>
<protein>
    <submittedName>
        <fullName evidence="4">Metallophosphoesterase</fullName>
    </submittedName>
</protein>
<dbReference type="Pfam" id="PF24394">
    <property type="entry name" value="TMEM62_C"/>
    <property type="match status" value="1"/>
</dbReference>
<dbReference type="PANTHER" id="PTHR14795">
    <property type="entry name" value="HELICASE RELATED"/>
    <property type="match status" value="1"/>
</dbReference>
<feature type="transmembrane region" description="Helical" evidence="1">
    <location>
        <begin position="276"/>
        <end position="294"/>
    </location>
</feature>
<dbReference type="Proteomes" id="UP001412067">
    <property type="component" value="Unassembled WGS sequence"/>
</dbReference>
<keyword evidence="5" id="KW-1185">Reference proteome</keyword>
<evidence type="ECO:0000256" key="1">
    <source>
        <dbReference type="SAM" id="Phobius"/>
    </source>
</evidence>